<feature type="domain" description="YjeF N-terminal" evidence="2">
    <location>
        <begin position="18"/>
        <end position="238"/>
    </location>
</feature>
<dbReference type="HAMAP" id="MF_01966">
    <property type="entry name" value="NADHX_epimerase"/>
    <property type="match status" value="1"/>
</dbReference>
<feature type="binding site" evidence="1">
    <location>
        <position position="70"/>
    </location>
    <ligand>
        <name>K(+)</name>
        <dbReference type="ChEBI" id="CHEBI:29103"/>
    </ligand>
</feature>
<dbReference type="GO" id="GO:0046872">
    <property type="term" value="F:metal ion binding"/>
    <property type="evidence" value="ECO:0007669"/>
    <property type="project" value="UniProtKB-KW"/>
</dbReference>
<dbReference type="AlphaFoldDB" id="A0A9E5JQ47"/>
<dbReference type="Gene3D" id="3.40.50.10260">
    <property type="entry name" value="YjeF N-terminal domain"/>
    <property type="match status" value="1"/>
</dbReference>
<dbReference type="SUPFAM" id="SSF64153">
    <property type="entry name" value="YjeF N-terminal domain-like"/>
    <property type="match status" value="1"/>
</dbReference>
<reference evidence="3 4" key="1">
    <citation type="submission" date="2019-06" db="EMBL/GenBank/DDBJ databases">
        <authorList>
            <person name="De-Chao Zhang Q."/>
        </authorList>
    </citation>
    <scope>NUCLEOTIDE SEQUENCE [LARGE SCALE GENOMIC DNA]</scope>
    <source>
        <strain evidence="3 4">KN1116</strain>
    </source>
</reference>
<keyword evidence="1" id="KW-0547">Nucleotide-binding</keyword>
<evidence type="ECO:0000259" key="2">
    <source>
        <dbReference type="PROSITE" id="PS51385"/>
    </source>
</evidence>
<keyword evidence="1" id="KW-0630">Potassium</keyword>
<organism evidence="3 4">
    <name type="scientific">Microcella pacifica</name>
    <dbReference type="NCBI Taxonomy" id="2591847"/>
    <lineage>
        <taxon>Bacteria</taxon>
        <taxon>Bacillati</taxon>
        <taxon>Actinomycetota</taxon>
        <taxon>Actinomycetes</taxon>
        <taxon>Micrococcales</taxon>
        <taxon>Microbacteriaceae</taxon>
        <taxon>Microcella</taxon>
    </lineage>
</organism>
<name>A0A9E5JQ47_9MICO</name>
<comment type="caution">
    <text evidence="3">The sequence shown here is derived from an EMBL/GenBank/DDBJ whole genome shotgun (WGS) entry which is preliminary data.</text>
</comment>
<feature type="binding site" evidence="1">
    <location>
        <position position="183"/>
    </location>
    <ligand>
        <name>(6S)-NADPHX</name>
        <dbReference type="ChEBI" id="CHEBI:64076"/>
    </ligand>
</feature>
<keyword evidence="1" id="KW-0520">NAD</keyword>
<dbReference type="GO" id="GO:0052856">
    <property type="term" value="F:NAD(P)HX epimerase activity"/>
    <property type="evidence" value="ECO:0007669"/>
    <property type="project" value="UniProtKB-UniRule"/>
</dbReference>
<keyword evidence="1" id="KW-0479">Metal-binding</keyword>
<dbReference type="PROSITE" id="PS51385">
    <property type="entry name" value="YJEF_N"/>
    <property type="match status" value="1"/>
</dbReference>
<dbReference type="Pfam" id="PF03853">
    <property type="entry name" value="YjeF_N"/>
    <property type="match status" value="1"/>
</dbReference>
<dbReference type="InterPro" id="IPR036652">
    <property type="entry name" value="YjeF_N_dom_sf"/>
</dbReference>
<evidence type="ECO:0000313" key="3">
    <source>
        <dbReference type="EMBL" id="NHF63081.1"/>
    </source>
</evidence>
<keyword evidence="1" id="KW-0521">NADP</keyword>
<reference evidence="3 4" key="2">
    <citation type="submission" date="2020-03" db="EMBL/GenBank/DDBJ databases">
        <title>Chryseoglobus sp. isolated from a deep-sea seamount.</title>
        <authorList>
            <person name="Zhang D.-C."/>
        </authorList>
    </citation>
    <scope>NUCLEOTIDE SEQUENCE [LARGE SCALE GENOMIC DNA]</scope>
    <source>
        <strain evidence="3 4">KN1116</strain>
    </source>
</reference>
<keyword evidence="1" id="KW-0413">Isomerase</keyword>
<comment type="caution">
    <text evidence="1">Lacks conserved residue(s) required for the propagation of feature annotation.</text>
</comment>
<comment type="catalytic activity">
    <reaction evidence="1">
        <text>(6R)-NADHX = (6S)-NADHX</text>
        <dbReference type="Rhea" id="RHEA:32215"/>
        <dbReference type="ChEBI" id="CHEBI:64074"/>
        <dbReference type="ChEBI" id="CHEBI:64075"/>
        <dbReference type="EC" id="5.1.99.6"/>
    </reaction>
</comment>
<proteinExistence type="inferred from homology"/>
<evidence type="ECO:0000313" key="4">
    <source>
        <dbReference type="Proteomes" id="UP000818266"/>
    </source>
</evidence>
<evidence type="ECO:0000256" key="1">
    <source>
        <dbReference type="HAMAP-Rule" id="MF_01966"/>
    </source>
</evidence>
<sequence>MRAQPFPEHLTGWTAEQVRAAEAPLLAAGEPLMRRAAAALAEVVRDVLRDRARAVEQGPGILVLAGSGDNGGDALFAAAELAGKGARVSVIETGSRVHEGAAAAARAAGARWVQLDDGLDHAAHDAAVILDGILGIGGDSPALRCDARTAVARLRELLHLDDPAIVNLNRDARAGRPAIVAVDLPSGVHADDGSVPDPTVLPADVTVTFGAVKAGLLREPAARYAGEVRLVELGLERA</sequence>
<feature type="binding site" evidence="1">
    <location>
        <begin position="69"/>
        <end position="73"/>
    </location>
    <ligand>
        <name>(6S)-NADPHX</name>
        <dbReference type="ChEBI" id="CHEBI:64076"/>
    </ligand>
</feature>
<feature type="binding site" evidence="1">
    <location>
        <position position="186"/>
    </location>
    <ligand>
        <name>K(+)</name>
        <dbReference type="ChEBI" id="CHEBI:29103"/>
    </ligand>
</feature>
<dbReference type="EMBL" id="VIKT02000010">
    <property type="protein sequence ID" value="NHF63081.1"/>
    <property type="molecule type" value="Genomic_DNA"/>
</dbReference>
<dbReference type="GO" id="GO:0000166">
    <property type="term" value="F:nucleotide binding"/>
    <property type="evidence" value="ECO:0007669"/>
    <property type="project" value="UniProtKB-KW"/>
</dbReference>
<accession>A0A9E5JQ47</accession>
<comment type="similarity">
    <text evidence="1">Belongs to the NnrE/AIBP family.</text>
</comment>
<gene>
    <name evidence="1" type="primary">nnrE</name>
    <name evidence="3" type="ORF">FK219_007485</name>
</gene>
<comment type="cofactor">
    <cofactor evidence="1">
        <name>K(+)</name>
        <dbReference type="ChEBI" id="CHEBI:29103"/>
    </cofactor>
    <text evidence="1">Binds 1 potassium ion per subunit.</text>
</comment>
<comment type="function">
    <text evidence="1">Catalyzes the epimerization of the S- and R-forms of NAD(P)HX, a damaged form of NAD(P)H that is a result of enzymatic or heat-dependent hydration. This is a prerequisite for the S-specific NAD(P)H-hydrate dehydratase to allow the repair of both epimers of NAD(P)HX.</text>
</comment>
<keyword evidence="4" id="KW-1185">Reference proteome</keyword>
<feature type="binding site" evidence="1">
    <location>
        <position position="131"/>
    </location>
    <ligand>
        <name>K(+)</name>
        <dbReference type="ChEBI" id="CHEBI:29103"/>
    </ligand>
</feature>
<dbReference type="Proteomes" id="UP000818266">
    <property type="component" value="Unassembled WGS sequence"/>
</dbReference>
<dbReference type="RefSeq" id="WP_152583570.1">
    <property type="nucleotide sequence ID" value="NZ_VIKT02000010.1"/>
</dbReference>
<protein>
    <recommendedName>
        <fullName evidence="1">NAD(P)H-hydrate epimerase</fullName>
        <ecNumber evidence="1">5.1.99.6</ecNumber>
    </recommendedName>
    <alternativeName>
        <fullName evidence="1">NAD(P)HX epimerase</fullName>
    </alternativeName>
</protein>
<dbReference type="InterPro" id="IPR004443">
    <property type="entry name" value="YjeF_N_dom"/>
</dbReference>
<comment type="catalytic activity">
    <reaction evidence="1">
        <text>(6R)-NADPHX = (6S)-NADPHX</text>
        <dbReference type="Rhea" id="RHEA:32227"/>
        <dbReference type="ChEBI" id="CHEBI:64076"/>
        <dbReference type="ChEBI" id="CHEBI:64077"/>
        <dbReference type="EC" id="5.1.99.6"/>
    </reaction>
</comment>
<dbReference type="OrthoDB" id="9806925at2"/>
<dbReference type="EC" id="5.1.99.6" evidence="1"/>